<dbReference type="AlphaFoldDB" id="A0A659R0S1"/>
<feature type="non-terminal residue" evidence="5">
    <location>
        <position position="1"/>
    </location>
</feature>
<dbReference type="InterPro" id="IPR051816">
    <property type="entry name" value="Glycosyl_Hydrolase_31"/>
</dbReference>
<dbReference type="Pfam" id="PF01055">
    <property type="entry name" value="Glyco_hydro_31_2nd"/>
    <property type="match status" value="1"/>
</dbReference>
<protein>
    <submittedName>
        <fullName evidence="5">Family 31 glucosidase</fullName>
    </submittedName>
</protein>
<dbReference type="Gene3D" id="3.20.20.80">
    <property type="entry name" value="Glycosidases"/>
    <property type="match status" value="1"/>
</dbReference>
<dbReference type="PANTHER" id="PTHR43863:SF2">
    <property type="entry name" value="MALTASE-GLUCOAMYLASE"/>
    <property type="match status" value="1"/>
</dbReference>
<evidence type="ECO:0000259" key="4">
    <source>
        <dbReference type="Pfam" id="PF21365"/>
    </source>
</evidence>
<proteinExistence type="inferred from homology"/>
<organism evidence="5 6">
    <name type="scientific">Salmonella enterica subsp. enterica serovar Wilhelmsburg</name>
    <dbReference type="NCBI Taxonomy" id="1960126"/>
    <lineage>
        <taxon>Bacteria</taxon>
        <taxon>Pseudomonadati</taxon>
        <taxon>Pseudomonadota</taxon>
        <taxon>Gammaproteobacteria</taxon>
        <taxon>Enterobacterales</taxon>
        <taxon>Enterobacteriaceae</taxon>
        <taxon>Salmonella</taxon>
    </lineage>
</organism>
<dbReference type="GO" id="GO:0004553">
    <property type="term" value="F:hydrolase activity, hydrolyzing O-glycosyl compounds"/>
    <property type="evidence" value="ECO:0007669"/>
    <property type="project" value="InterPro"/>
</dbReference>
<sequence>WAAGRKMGIAGIPWWTTDIGGFHGGNIHDPKFHELLIRWFQWGVFSPVMRLHGNRDPQILPAQPYRDGIAQCPTGAPNEVWSYGEEVCEVLTGCLALREKLKPYIKALMEETHKHNTPVMRPLFFEFPEQETSWAITDQYCFGPDLLIAPVMHEGMRERDIWLPEGETWTDLATGESYSGGQTLHYATPLNRIPVFIREGGQYRSLLNL</sequence>
<dbReference type="Gene3D" id="2.60.40.1180">
    <property type="entry name" value="Golgi alpha-mannosidase II"/>
    <property type="match status" value="1"/>
</dbReference>
<dbReference type="InterPro" id="IPR048395">
    <property type="entry name" value="Glyco_hydro_31_C"/>
</dbReference>
<comment type="similarity">
    <text evidence="1 2">Belongs to the glycosyl hydrolase 31 family.</text>
</comment>
<accession>A0A659R0S1</accession>
<comment type="caution">
    <text evidence="5">The sequence shown here is derived from an EMBL/GenBank/DDBJ whole genome shotgun (WGS) entry which is preliminary data.</text>
</comment>
<keyword evidence="2" id="KW-0378">Hydrolase</keyword>
<gene>
    <name evidence="5" type="ORF">C9F09_11475</name>
</gene>
<dbReference type="GO" id="GO:0005975">
    <property type="term" value="P:carbohydrate metabolic process"/>
    <property type="evidence" value="ECO:0007669"/>
    <property type="project" value="InterPro"/>
</dbReference>
<dbReference type="InterPro" id="IPR017853">
    <property type="entry name" value="GH"/>
</dbReference>
<dbReference type="InterPro" id="IPR000322">
    <property type="entry name" value="Glyco_hydro_31_TIM"/>
</dbReference>
<evidence type="ECO:0000313" key="6">
    <source>
        <dbReference type="Proteomes" id="UP000298491"/>
    </source>
</evidence>
<evidence type="ECO:0000313" key="5">
    <source>
        <dbReference type="EMBL" id="TGC93000.1"/>
    </source>
</evidence>
<evidence type="ECO:0000256" key="2">
    <source>
        <dbReference type="RuleBase" id="RU361185"/>
    </source>
</evidence>
<reference evidence="5 6" key="1">
    <citation type="submission" date="2018-03" db="EMBL/GenBank/DDBJ databases">
        <title>Non-Typhoidal Salmonella genome sequencing and assembly.</title>
        <authorList>
            <person name="Matchawe C."/>
        </authorList>
    </citation>
    <scope>NUCLEOTIDE SEQUENCE [LARGE SCALE GENOMIC DNA]</scope>
    <source>
        <strain evidence="5 6">35dea</strain>
    </source>
</reference>
<keyword evidence="2" id="KW-0326">Glycosidase</keyword>
<dbReference type="Pfam" id="PF21365">
    <property type="entry name" value="Glyco_hydro_31_3rd"/>
    <property type="match status" value="1"/>
</dbReference>
<dbReference type="Proteomes" id="UP000298491">
    <property type="component" value="Unassembled WGS sequence"/>
</dbReference>
<dbReference type="PANTHER" id="PTHR43863">
    <property type="entry name" value="HYDROLASE, PUTATIVE (AFU_ORTHOLOGUE AFUA_1G03140)-RELATED"/>
    <property type="match status" value="1"/>
</dbReference>
<dbReference type="InterPro" id="IPR013780">
    <property type="entry name" value="Glyco_hydro_b"/>
</dbReference>
<evidence type="ECO:0000256" key="1">
    <source>
        <dbReference type="ARBA" id="ARBA00007806"/>
    </source>
</evidence>
<feature type="domain" description="Glycosyl hydrolase family 31 C-terminal" evidence="4">
    <location>
        <begin position="117"/>
        <end position="200"/>
    </location>
</feature>
<evidence type="ECO:0000259" key="3">
    <source>
        <dbReference type="Pfam" id="PF01055"/>
    </source>
</evidence>
<feature type="domain" description="Glycoside hydrolase family 31 TIM barrel" evidence="3">
    <location>
        <begin position="4"/>
        <end position="105"/>
    </location>
</feature>
<name>A0A659R0S1_SALET</name>
<dbReference type="SUPFAM" id="SSF51445">
    <property type="entry name" value="(Trans)glycosidases"/>
    <property type="match status" value="1"/>
</dbReference>
<dbReference type="SUPFAM" id="SSF51011">
    <property type="entry name" value="Glycosyl hydrolase domain"/>
    <property type="match status" value="1"/>
</dbReference>
<dbReference type="EMBL" id="PYKB01000744">
    <property type="protein sequence ID" value="TGC93000.1"/>
    <property type="molecule type" value="Genomic_DNA"/>
</dbReference>